<proteinExistence type="predicted"/>
<keyword evidence="2" id="KW-0732">Signal</keyword>
<feature type="chain" id="PRO_5043960798" evidence="2">
    <location>
        <begin position="25"/>
        <end position="198"/>
    </location>
</feature>
<evidence type="ECO:0000256" key="1">
    <source>
        <dbReference type="SAM" id="MobiDB-lite"/>
    </source>
</evidence>
<dbReference type="AlphaFoldDB" id="A0A4P7NC61"/>
<protein>
    <submittedName>
        <fullName evidence="3">Uncharacterized protein</fullName>
    </submittedName>
</protein>
<name>A0A4P7NC61_PYROR</name>
<feature type="signal peptide" evidence="2">
    <location>
        <begin position="1"/>
        <end position="24"/>
    </location>
</feature>
<dbReference type="VEuPathDB" id="FungiDB:M_BR32_EuGene_00047301"/>
<dbReference type="EMBL" id="CP034206">
    <property type="protein sequence ID" value="QBZ59231.1"/>
    <property type="molecule type" value="Genomic_DNA"/>
</dbReference>
<dbReference type="Proteomes" id="UP000294847">
    <property type="component" value="Chromosome 3"/>
</dbReference>
<accession>A0A4P7NC61</accession>
<organism evidence="3 4">
    <name type="scientific">Pyricularia oryzae</name>
    <name type="common">Rice blast fungus</name>
    <name type="synonym">Magnaporthe oryzae</name>
    <dbReference type="NCBI Taxonomy" id="318829"/>
    <lineage>
        <taxon>Eukaryota</taxon>
        <taxon>Fungi</taxon>
        <taxon>Dikarya</taxon>
        <taxon>Ascomycota</taxon>
        <taxon>Pezizomycotina</taxon>
        <taxon>Sordariomycetes</taxon>
        <taxon>Sordariomycetidae</taxon>
        <taxon>Magnaporthales</taxon>
        <taxon>Pyriculariaceae</taxon>
        <taxon>Pyricularia</taxon>
    </lineage>
</organism>
<sequence>MGSITMIRLLVAYLVLVLASVAMAMPTSLLATATARTTLCPDDRVLEPLPANRTLAEQMNIQATDDGILPECYKKCMKSEDGKANVTLSSLTVEAWCYNSVDFVNSQAWLNNYVLPCVKYECADNLSGKARRARAWWRDTCGSWDRKSTPKIDAGCGKAQEEETEEEKGKKKQEKVKEKIEEDEEEESGYGLGYGYGI</sequence>
<evidence type="ECO:0000313" key="4">
    <source>
        <dbReference type="Proteomes" id="UP000294847"/>
    </source>
</evidence>
<evidence type="ECO:0000313" key="3">
    <source>
        <dbReference type="EMBL" id="QBZ59231.1"/>
    </source>
</evidence>
<gene>
    <name evidence="3" type="ORF">PoMZ_04192</name>
</gene>
<evidence type="ECO:0000256" key="2">
    <source>
        <dbReference type="SAM" id="SignalP"/>
    </source>
</evidence>
<reference evidence="3 4" key="1">
    <citation type="journal article" date="2019" name="Mol. Biol. Evol.">
        <title>Blast fungal genomes show frequent chromosomal changes, gene gains and losses, and effector gene turnover.</title>
        <authorList>
            <person name="Gomez Luciano L.B."/>
            <person name="Jason Tsai I."/>
            <person name="Chuma I."/>
            <person name="Tosa Y."/>
            <person name="Chen Y.H."/>
            <person name="Li J.Y."/>
            <person name="Li M.Y."/>
            <person name="Jade Lu M.Y."/>
            <person name="Nakayashiki H."/>
            <person name="Li W.H."/>
        </authorList>
    </citation>
    <scope>NUCLEOTIDE SEQUENCE [LARGE SCALE GENOMIC DNA]</scope>
    <source>
        <strain evidence="3">MZ5-1-6</strain>
    </source>
</reference>
<feature type="region of interest" description="Disordered" evidence="1">
    <location>
        <begin position="151"/>
        <end position="198"/>
    </location>
</feature>